<dbReference type="InterPro" id="IPR013762">
    <property type="entry name" value="Integrase-like_cat_sf"/>
</dbReference>
<keyword evidence="1" id="KW-0238">DNA-binding</keyword>
<dbReference type="InterPro" id="IPR010998">
    <property type="entry name" value="Integrase_recombinase_N"/>
</dbReference>
<sequence length="466" mass="54652">MPYAERRGSKWRVRWNTGKKHPETGRWIYDSQGGFDTQDDAIAYGLDRESDIRNDRYISRRDGTILMREYCRTWQQTIRVGHLRRRNVESYIRLYIEPRWGDVAVADIKPSAYRAWALWLEDQPNIGDRYRGEILLVFSMLMDDAVDDGLRPASPVQKKRRRGVYKKKPRERKREMRIEDVHQLACNALAFWGLDGYVYVWTFAMTGMRPAELYGLRPEYCHPNWPASDPVDDPREADREERHADDLERYGPSLMPAIRVQWQHQREEGTGPASLYPPKYESRRTLVIPRFLAELLEMLLASRESEWVFTSINNGPLINANFPYHYWRKFADGREAKQEFERTRLGQRQVVDSRRPVVELPPVVAWKGKRQYLMRHGHKEWLDEEGHSRVATESRMGHELAGVEGLYSNVTPAMERIIAESLQARWERFVVTLPEGWEPPPSPATLPVDLAGWMKRQVSEARGRSS</sequence>
<dbReference type="EMBL" id="JALDAX010000038">
    <property type="protein sequence ID" value="MCI3246509.1"/>
    <property type="molecule type" value="Genomic_DNA"/>
</dbReference>
<dbReference type="Gene3D" id="1.10.150.130">
    <property type="match status" value="1"/>
</dbReference>
<gene>
    <name evidence="4" type="ORF">MQN93_43200</name>
</gene>
<feature type="region of interest" description="Disordered" evidence="3">
    <location>
        <begin position="225"/>
        <end position="246"/>
    </location>
</feature>
<dbReference type="RefSeq" id="WP_242713841.1">
    <property type="nucleotide sequence ID" value="NZ_JALDAX010000038.1"/>
</dbReference>
<organism evidence="4 5">
    <name type="scientific">Streptomyces spinosisporus</name>
    <dbReference type="NCBI Taxonomy" id="2927582"/>
    <lineage>
        <taxon>Bacteria</taxon>
        <taxon>Bacillati</taxon>
        <taxon>Actinomycetota</taxon>
        <taxon>Actinomycetes</taxon>
        <taxon>Kitasatosporales</taxon>
        <taxon>Streptomycetaceae</taxon>
        <taxon>Streptomyces</taxon>
    </lineage>
</organism>
<reference evidence="4" key="1">
    <citation type="submission" date="2022-03" db="EMBL/GenBank/DDBJ databases">
        <title>Streptomyces 7R015 and 7R016 isolated from Barleria lupulina in Thailand.</title>
        <authorList>
            <person name="Kanchanasin P."/>
            <person name="Phongsopitanun W."/>
            <person name="Tanasupawat S."/>
        </authorList>
    </citation>
    <scope>NUCLEOTIDE SEQUENCE</scope>
    <source>
        <strain evidence="4">7R016</strain>
    </source>
</reference>
<dbReference type="Gene3D" id="1.10.443.10">
    <property type="entry name" value="Intergrase catalytic core"/>
    <property type="match status" value="1"/>
</dbReference>
<evidence type="ECO:0000256" key="2">
    <source>
        <dbReference type="ARBA" id="ARBA00023172"/>
    </source>
</evidence>
<dbReference type="InterPro" id="IPR011010">
    <property type="entry name" value="DNA_brk_join_enz"/>
</dbReference>
<proteinExistence type="predicted"/>
<feature type="compositionally biased region" description="Basic and acidic residues" evidence="3">
    <location>
        <begin position="232"/>
        <end position="246"/>
    </location>
</feature>
<dbReference type="Proteomes" id="UP001165270">
    <property type="component" value="Unassembled WGS sequence"/>
</dbReference>
<evidence type="ECO:0000256" key="1">
    <source>
        <dbReference type="ARBA" id="ARBA00023125"/>
    </source>
</evidence>
<protein>
    <submittedName>
        <fullName evidence="4">Integrase</fullName>
    </submittedName>
</protein>
<dbReference type="SUPFAM" id="SSF56349">
    <property type="entry name" value="DNA breaking-rejoining enzymes"/>
    <property type="match status" value="1"/>
</dbReference>
<evidence type="ECO:0000313" key="5">
    <source>
        <dbReference type="Proteomes" id="UP001165270"/>
    </source>
</evidence>
<evidence type="ECO:0000256" key="3">
    <source>
        <dbReference type="SAM" id="MobiDB-lite"/>
    </source>
</evidence>
<keyword evidence="2" id="KW-0233">DNA recombination</keyword>
<name>A0ABS9XWR6_9ACTN</name>
<evidence type="ECO:0000313" key="4">
    <source>
        <dbReference type="EMBL" id="MCI3246509.1"/>
    </source>
</evidence>
<comment type="caution">
    <text evidence="4">The sequence shown here is derived from an EMBL/GenBank/DDBJ whole genome shotgun (WGS) entry which is preliminary data.</text>
</comment>
<accession>A0ABS9XWR6</accession>
<keyword evidence="5" id="KW-1185">Reference proteome</keyword>